<dbReference type="SMART" id="SM00342">
    <property type="entry name" value="HTH_ARAC"/>
    <property type="match status" value="1"/>
</dbReference>
<dbReference type="InterPro" id="IPR009057">
    <property type="entry name" value="Homeodomain-like_sf"/>
</dbReference>
<keyword evidence="3" id="KW-0804">Transcription</keyword>
<sequence length="388" mass="44957">MIVILLIAAIFGFVLSTTLFFKRSTNTLATRILGSFYFLLSLYALQAYIIDGGYLEHFTWFFLWPLLLYHLIFIPIYYYFQVVLTDKLNWKNTDLLLFIPFFLGVIDVSYVYLQPADLYNDIIAHTISSPTTRLEVEYWLLTLDQHLLIRHVWQLGVLIILLPQIIRFIRKGNRDKLKSILNNWLIIFWGILMVMAILAILYALEKMLVNTEFRSWLVIGESGGIITFTLYTALFLIGVIPLYFPSILHGYPQSAVSSSNPVKQEKQQDDELKFGLDEKEVKLKLETLKERKLYLNQSFNLTECARELQMPSHHISYFLKQQYGLSFASYKNSLRMEHAKQLIAGGYLENNTIEALASECGFTSRTSFSKTFKTFVEISPSEYAGTLN</sequence>
<dbReference type="InterPro" id="IPR018062">
    <property type="entry name" value="HTH_AraC-typ_CS"/>
</dbReference>
<evidence type="ECO:0000313" key="6">
    <source>
        <dbReference type="EMBL" id="UZH56055.1"/>
    </source>
</evidence>
<keyword evidence="2" id="KW-0238">DNA-binding</keyword>
<keyword evidence="1" id="KW-0805">Transcription regulation</keyword>
<dbReference type="PANTHER" id="PTHR43280:SF2">
    <property type="entry name" value="HTH-TYPE TRANSCRIPTIONAL REGULATOR EXSA"/>
    <property type="match status" value="1"/>
</dbReference>
<dbReference type="Gene3D" id="1.10.10.60">
    <property type="entry name" value="Homeodomain-like"/>
    <property type="match status" value="1"/>
</dbReference>
<keyword evidence="4" id="KW-1133">Transmembrane helix</keyword>
<reference evidence="6" key="1">
    <citation type="submission" date="2021-02" db="EMBL/GenBank/DDBJ databases">
        <title>Salinimicrobium sp. nov. isolated from seawater in Tongyeong, Republic of Korea.</title>
        <authorList>
            <person name="Lee S.-J."/>
        </authorList>
    </citation>
    <scope>NUCLEOTIDE SEQUENCE</scope>
    <source>
        <strain evidence="6">HN-2-9-2</strain>
    </source>
</reference>
<keyword evidence="4" id="KW-0812">Transmembrane</keyword>
<dbReference type="PROSITE" id="PS00041">
    <property type="entry name" value="HTH_ARAC_FAMILY_1"/>
    <property type="match status" value="1"/>
</dbReference>
<evidence type="ECO:0000256" key="2">
    <source>
        <dbReference type="ARBA" id="ARBA00023125"/>
    </source>
</evidence>
<feature type="transmembrane region" description="Helical" evidence="4">
    <location>
        <begin position="61"/>
        <end position="80"/>
    </location>
</feature>
<feature type="transmembrane region" description="Helical" evidence="4">
    <location>
        <begin position="92"/>
        <end position="113"/>
    </location>
</feature>
<evidence type="ECO:0000256" key="4">
    <source>
        <dbReference type="SAM" id="Phobius"/>
    </source>
</evidence>
<dbReference type="Proteomes" id="UP001163981">
    <property type="component" value="Chromosome"/>
</dbReference>
<evidence type="ECO:0000313" key="7">
    <source>
        <dbReference type="Proteomes" id="UP001163981"/>
    </source>
</evidence>
<protein>
    <submittedName>
        <fullName evidence="6">Helix-turn-helix transcriptional regulator</fullName>
    </submittedName>
</protein>
<gene>
    <name evidence="6" type="ORF">JRG66_04070</name>
</gene>
<dbReference type="RefSeq" id="WP_265164477.1">
    <property type="nucleotide sequence ID" value="NZ_CP069620.1"/>
</dbReference>
<dbReference type="Pfam" id="PF12833">
    <property type="entry name" value="HTH_18"/>
    <property type="match status" value="1"/>
</dbReference>
<accession>A0ABY6NT16</accession>
<dbReference type="InterPro" id="IPR018060">
    <property type="entry name" value="HTH_AraC"/>
</dbReference>
<dbReference type="EMBL" id="CP069620">
    <property type="protein sequence ID" value="UZH56055.1"/>
    <property type="molecule type" value="Genomic_DNA"/>
</dbReference>
<evidence type="ECO:0000256" key="3">
    <source>
        <dbReference type="ARBA" id="ARBA00023163"/>
    </source>
</evidence>
<evidence type="ECO:0000259" key="5">
    <source>
        <dbReference type="PROSITE" id="PS01124"/>
    </source>
</evidence>
<dbReference type="PANTHER" id="PTHR43280">
    <property type="entry name" value="ARAC-FAMILY TRANSCRIPTIONAL REGULATOR"/>
    <property type="match status" value="1"/>
</dbReference>
<feature type="domain" description="HTH araC/xylS-type" evidence="5">
    <location>
        <begin position="279"/>
        <end position="386"/>
    </location>
</feature>
<dbReference type="PROSITE" id="PS01124">
    <property type="entry name" value="HTH_ARAC_FAMILY_2"/>
    <property type="match status" value="1"/>
</dbReference>
<dbReference type="SUPFAM" id="SSF46689">
    <property type="entry name" value="Homeodomain-like"/>
    <property type="match status" value="1"/>
</dbReference>
<feature type="transmembrane region" description="Helical" evidence="4">
    <location>
        <begin position="151"/>
        <end position="169"/>
    </location>
</feature>
<feature type="transmembrane region" description="Helical" evidence="4">
    <location>
        <begin position="28"/>
        <end position="49"/>
    </location>
</feature>
<keyword evidence="4" id="KW-0472">Membrane</keyword>
<organism evidence="6 7">
    <name type="scientific">Salinimicrobium tongyeongense</name>
    <dbReference type="NCBI Taxonomy" id="2809707"/>
    <lineage>
        <taxon>Bacteria</taxon>
        <taxon>Pseudomonadati</taxon>
        <taxon>Bacteroidota</taxon>
        <taxon>Flavobacteriia</taxon>
        <taxon>Flavobacteriales</taxon>
        <taxon>Flavobacteriaceae</taxon>
        <taxon>Salinimicrobium</taxon>
    </lineage>
</organism>
<feature type="transmembrane region" description="Helical" evidence="4">
    <location>
        <begin position="224"/>
        <end position="244"/>
    </location>
</feature>
<proteinExistence type="predicted"/>
<feature type="transmembrane region" description="Helical" evidence="4">
    <location>
        <begin position="181"/>
        <end position="204"/>
    </location>
</feature>
<keyword evidence="7" id="KW-1185">Reference proteome</keyword>
<name>A0ABY6NT16_9FLAO</name>
<feature type="transmembrane region" description="Helical" evidence="4">
    <location>
        <begin position="6"/>
        <end position="21"/>
    </location>
</feature>
<evidence type="ECO:0000256" key="1">
    <source>
        <dbReference type="ARBA" id="ARBA00023015"/>
    </source>
</evidence>